<dbReference type="EMBL" id="JBHSQI010000003">
    <property type="protein sequence ID" value="MFC6153235.1"/>
    <property type="molecule type" value="Genomic_DNA"/>
</dbReference>
<protein>
    <recommendedName>
        <fullName evidence="5">4-amino-4-deoxy-L-arabinose transferase-like glycosyltransferase</fullName>
    </recommendedName>
</protein>
<comment type="caution">
    <text evidence="3">The sequence shown here is derived from an EMBL/GenBank/DDBJ whole genome shotgun (WGS) entry which is preliminary data.</text>
</comment>
<evidence type="ECO:0000313" key="4">
    <source>
        <dbReference type="Proteomes" id="UP001596098"/>
    </source>
</evidence>
<name>A0ABW1QX92_9ACTN</name>
<keyword evidence="2" id="KW-0812">Transmembrane</keyword>
<keyword evidence="4" id="KW-1185">Reference proteome</keyword>
<evidence type="ECO:0000313" key="3">
    <source>
        <dbReference type="EMBL" id="MFC6153235.1"/>
    </source>
</evidence>
<feature type="transmembrane region" description="Helical" evidence="2">
    <location>
        <begin position="168"/>
        <end position="189"/>
    </location>
</feature>
<gene>
    <name evidence="3" type="ORF">ACFPWU_06090</name>
</gene>
<reference evidence="4" key="1">
    <citation type="journal article" date="2019" name="Int. J. Syst. Evol. Microbiol.">
        <title>The Global Catalogue of Microorganisms (GCM) 10K type strain sequencing project: providing services to taxonomists for standard genome sequencing and annotation.</title>
        <authorList>
            <consortium name="The Broad Institute Genomics Platform"/>
            <consortium name="The Broad Institute Genome Sequencing Center for Infectious Disease"/>
            <person name="Wu L."/>
            <person name="Ma J."/>
        </authorList>
    </citation>
    <scope>NUCLEOTIDE SEQUENCE [LARGE SCALE GENOMIC DNA]</scope>
    <source>
        <strain evidence="4">DFY28</strain>
    </source>
</reference>
<evidence type="ECO:0000256" key="2">
    <source>
        <dbReference type="SAM" id="Phobius"/>
    </source>
</evidence>
<feature type="transmembrane region" description="Helical" evidence="2">
    <location>
        <begin position="116"/>
        <end position="138"/>
    </location>
</feature>
<keyword evidence="2" id="KW-0472">Membrane</keyword>
<dbReference type="RefSeq" id="WP_128221090.1">
    <property type="nucleotide sequence ID" value="NZ_CP034929.1"/>
</dbReference>
<feature type="region of interest" description="Disordered" evidence="1">
    <location>
        <begin position="1"/>
        <end position="25"/>
    </location>
</feature>
<accession>A0ABW1QX92</accession>
<evidence type="ECO:0000256" key="1">
    <source>
        <dbReference type="SAM" id="MobiDB-lite"/>
    </source>
</evidence>
<organism evidence="3 4">
    <name type="scientific">Nocardioides yefusunii</name>
    <dbReference type="NCBI Taxonomy" id="2500546"/>
    <lineage>
        <taxon>Bacteria</taxon>
        <taxon>Bacillati</taxon>
        <taxon>Actinomycetota</taxon>
        <taxon>Actinomycetes</taxon>
        <taxon>Propionibacteriales</taxon>
        <taxon>Nocardioidaceae</taxon>
        <taxon>Nocardioides</taxon>
    </lineage>
</organism>
<feature type="transmembrane region" description="Helical" evidence="2">
    <location>
        <begin position="320"/>
        <end position="337"/>
    </location>
</feature>
<feature type="region of interest" description="Disordered" evidence="1">
    <location>
        <begin position="622"/>
        <end position="690"/>
    </location>
</feature>
<proteinExistence type="predicted"/>
<feature type="compositionally biased region" description="Basic and acidic residues" evidence="1">
    <location>
        <begin position="636"/>
        <end position="669"/>
    </location>
</feature>
<evidence type="ECO:0008006" key="5">
    <source>
        <dbReference type="Google" id="ProtNLM"/>
    </source>
</evidence>
<keyword evidence="2" id="KW-1133">Transmembrane helix</keyword>
<feature type="compositionally biased region" description="Basic and acidic residues" evidence="1">
    <location>
        <begin position="1"/>
        <end position="10"/>
    </location>
</feature>
<feature type="transmembrane region" description="Helical" evidence="2">
    <location>
        <begin position="407"/>
        <end position="428"/>
    </location>
</feature>
<feature type="transmembrane region" description="Helical" evidence="2">
    <location>
        <begin position="372"/>
        <end position="395"/>
    </location>
</feature>
<feature type="transmembrane region" description="Helical" evidence="2">
    <location>
        <begin position="145"/>
        <end position="162"/>
    </location>
</feature>
<feature type="transmembrane region" description="Helical" evidence="2">
    <location>
        <begin position="201"/>
        <end position="231"/>
    </location>
</feature>
<feature type="transmembrane region" description="Helical" evidence="2">
    <location>
        <begin position="344"/>
        <end position="366"/>
    </location>
</feature>
<feature type="transmembrane region" description="Helical" evidence="2">
    <location>
        <begin position="251"/>
        <end position="270"/>
    </location>
</feature>
<feature type="transmembrane region" description="Helical" evidence="2">
    <location>
        <begin position="43"/>
        <end position="61"/>
    </location>
</feature>
<dbReference type="Proteomes" id="UP001596098">
    <property type="component" value="Unassembled WGS sequence"/>
</dbReference>
<sequence>MHVEDRETTAPERTSPVDPAPAASRAEEETWWSEVVRPAFRGLPALIAVGLTVLLALWRGVATAGGHWTQDDYPGLAQAAAKGLSGDFLGGSHAGEFSVPSRFLVWCVESVTGSSWGAVALVSTVLAIVAAALTWVVLSQILGARWVRLPLFAVVAFTPSAWAGTMNFSLLLLHLPVVVLFLLATSLLVHDAVRPARARAWSAVVAIFLLLLWSDQSVALTFAVLLVVLGTEVARSGSVRQALASVVGRQPGLWVTVALGMVARIVLMAVRDADGVLRTDGADSVVDVVETLVRQVVLGVVGGPWTGYVQGTEMWSMVNWPMAVATLVCVAGIAVMVRSSRVVVVRFALLALLALMVFAIVVLVLTNSGGNAVALAPRTADALLPALVLIVAVGLRGTIVPDRVRTARLFVPAGAAVALSLLVVVSSVPTSRILVPALQNADDRAYLDTLAAALDLDQSAVVLDGPVPEGIMRLSLGLDARVSTVATVLPNEPFFDRPSGSLRIVDGWGNLQPVVVANGISAAKAPVEGCGYAVRKAPVSVPLKAAVTGGPQLVQIDYFTNAQGTMHVRTPEAEVSFPVREGLRSVQFPVLTEGFSALEMRIDSETDTVCVGLVMVGAGMAESDRPLRGAPTPDDTVEKPSDKPSDKPSEKPGDEPSDKPGDEGDRASDDPDEDTSTKPSPEPAEPETRE</sequence>